<accession>A0A326U4S0</accession>
<dbReference type="GO" id="GO:0008967">
    <property type="term" value="F:phosphoglycolate phosphatase activity"/>
    <property type="evidence" value="ECO:0007669"/>
    <property type="project" value="TreeGrafter"/>
</dbReference>
<dbReference type="SUPFAM" id="SSF56784">
    <property type="entry name" value="HAD-like"/>
    <property type="match status" value="1"/>
</dbReference>
<dbReference type="GO" id="GO:0006281">
    <property type="term" value="P:DNA repair"/>
    <property type="evidence" value="ECO:0007669"/>
    <property type="project" value="TreeGrafter"/>
</dbReference>
<name>A0A326U4S0_THEHA</name>
<dbReference type="InterPro" id="IPR023214">
    <property type="entry name" value="HAD_sf"/>
</dbReference>
<dbReference type="InterPro" id="IPR023198">
    <property type="entry name" value="PGP-like_dom2"/>
</dbReference>
<dbReference type="NCBIfam" id="TIGR01549">
    <property type="entry name" value="HAD-SF-IA-v1"/>
    <property type="match status" value="1"/>
</dbReference>
<dbReference type="PRINTS" id="PR00413">
    <property type="entry name" value="HADHALOGNASE"/>
</dbReference>
<proteinExistence type="predicted"/>
<comment type="caution">
    <text evidence="1">The sequence shown here is derived from an EMBL/GenBank/DDBJ whole genome shotgun (WGS) entry which is preliminary data.</text>
</comment>
<dbReference type="InterPro" id="IPR036412">
    <property type="entry name" value="HAD-like_sf"/>
</dbReference>
<keyword evidence="2" id="KW-1185">Reference proteome</keyword>
<organism evidence="1 2">
    <name type="scientific">Thermosporothrix hazakensis</name>
    <dbReference type="NCBI Taxonomy" id="644383"/>
    <lineage>
        <taxon>Bacteria</taxon>
        <taxon>Bacillati</taxon>
        <taxon>Chloroflexota</taxon>
        <taxon>Ktedonobacteria</taxon>
        <taxon>Ktedonobacterales</taxon>
        <taxon>Thermosporotrichaceae</taxon>
        <taxon>Thermosporothrix</taxon>
    </lineage>
</organism>
<protein>
    <submittedName>
        <fullName evidence="1">HAD superfamily hydrolase (TIGR01509 family)/HAD superfamily hydrolase (TIGR01549 family)</fullName>
    </submittedName>
</protein>
<dbReference type="AlphaFoldDB" id="A0A326U4S0"/>
<evidence type="ECO:0000313" key="2">
    <source>
        <dbReference type="Proteomes" id="UP000248806"/>
    </source>
</evidence>
<sequence length="223" mass="24752">MAHPQGVIFDIDGTLIDSNDAHAHAWVEAFQHYGYRVSFDKVRPLIGMGGDKLLPDAVGLEKDSEKGKQISQLRKKIFMERYLPDLKPFPMARELLHHIHDEGLKMAIATSAEKDELDALLAVIGPYASHFFEEETSSKDAPRSKPSPDVMQATVERIGLAPEQLVMLGDTAYDIEAAKKVGIQTIALRCGGWSDQDLQGAIAIYDDPADLFHHYEESPLTNL</sequence>
<dbReference type="SFLD" id="SFLDG01129">
    <property type="entry name" value="C1.5:_HAD__Beta-PGM__Phosphata"/>
    <property type="match status" value="1"/>
</dbReference>
<dbReference type="NCBIfam" id="TIGR01509">
    <property type="entry name" value="HAD-SF-IA-v3"/>
    <property type="match status" value="1"/>
</dbReference>
<reference evidence="1 2" key="1">
    <citation type="submission" date="2018-06" db="EMBL/GenBank/DDBJ databases">
        <title>Genomic Encyclopedia of Archaeal and Bacterial Type Strains, Phase II (KMG-II): from individual species to whole genera.</title>
        <authorList>
            <person name="Goeker M."/>
        </authorList>
    </citation>
    <scope>NUCLEOTIDE SEQUENCE [LARGE SCALE GENOMIC DNA]</scope>
    <source>
        <strain evidence="1 2">ATCC BAA-1881</strain>
    </source>
</reference>
<dbReference type="PANTHER" id="PTHR43434">
    <property type="entry name" value="PHOSPHOGLYCOLATE PHOSPHATASE"/>
    <property type="match status" value="1"/>
</dbReference>
<dbReference type="EMBL" id="QKUF01000015">
    <property type="protein sequence ID" value="PZW26308.1"/>
    <property type="molecule type" value="Genomic_DNA"/>
</dbReference>
<gene>
    <name evidence="1" type="ORF">EI42_03888</name>
</gene>
<dbReference type="PANTHER" id="PTHR43434:SF16">
    <property type="entry name" value="BLL8046 PROTEIN"/>
    <property type="match status" value="1"/>
</dbReference>
<dbReference type="RefSeq" id="WP_111324237.1">
    <property type="nucleotide sequence ID" value="NZ_BIFX01000001.1"/>
</dbReference>
<dbReference type="InterPro" id="IPR041492">
    <property type="entry name" value="HAD_2"/>
</dbReference>
<dbReference type="Gene3D" id="3.40.50.1000">
    <property type="entry name" value="HAD superfamily/HAD-like"/>
    <property type="match status" value="1"/>
</dbReference>
<dbReference type="Pfam" id="PF13419">
    <property type="entry name" value="HAD_2"/>
    <property type="match status" value="1"/>
</dbReference>
<dbReference type="SFLD" id="SFLDG01135">
    <property type="entry name" value="C1.5.6:_HAD__Beta-PGM__Phospha"/>
    <property type="match status" value="1"/>
</dbReference>
<dbReference type="Gene3D" id="1.10.150.240">
    <property type="entry name" value="Putative phosphatase, domain 2"/>
    <property type="match status" value="1"/>
</dbReference>
<dbReference type="SFLD" id="SFLDS00003">
    <property type="entry name" value="Haloacid_Dehalogenase"/>
    <property type="match status" value="1"/>
</dbReference>
<dbReference type="Proteomes" id="UP000248806">
    <property type="component" value="Unassembled WGS sequence"/>
</dbReference>
<dbReference type="InterPro" id="IPR006439">
    <property type="entry name" value="HAD-SF_hydro_IA"/>
</dbReference>
<keyword evidence="1" id="KW-0378">Hydrolase</keyword>
<evidence type="ECO:0000313" key="1">
    <source>
        <dbReference type="EMBL" id="PZW26308.1"/>
    </source>
</evidence>
<dbReference type="InterPro" id="IPR050155">
    <property type="entry name" value="HAD-like_hydrolase_sf"/>
</dbReference>
<dbReference type="OrthoDB" id="9807630at2"/>
<dbReference type="GO" id="GO:0005829">
    <property type="term" value="C:cytosol"/>
    <property type="evidence" value="ECO:0007669"/>
    <property type="project" value="TreeGrafter"/>
</dbReference>